<dbReference type="Proteomes" id="UP000319671">
    <property type="component" value="Unassembled WGS sequence"/>
</dbReference>
<accession>A0A561D5C9</accession>
<evidence type="ECO:0000256" key="1">
    <source>
        <dbReference type="ARBA" id="ARBA00023125"/>
    </source>
</evidence>
<dbReference type="Gene3D" id="1.10.1660.10">
    <property type="match status" value="1"/>
</dbReference>
<dbReference type="GO" id="GO:0003677">
    <property type="term" value="F:DNA binding"/>
    <property type="evidence" value="ECO:0007669"/>
    <property type="project" value="UniProtKB-KW"/>
</dbReference>
<dbReference type="PROSITE" id="PS50937">
    <property type="entry name" value="HTH_MERR_2"/>
    <property type="match status" value="1"/>
</dbReference>
<reference evidence="3 4" key="1">
    <citation type="submission" date="2019-06" db="EMBL/GenBank/DDBJ databases">
        <title>Sorghum-associated microbial communities from plants grown in Nebraska, USA.</title>
        <authorList>
            <person name="Schachtman D."/>
        </authorList>
    </citation>
    <scope>NUCLEOTIDE SEQUENCE [LARGE SCALE GENOMIC DNA]</scope>
    <source>
        <strain evidence="3 4">2482</strain>
    </source>
</reference>
<evidence type="ECO:0000259" key="2">
    <source>
        <dbReference type="PROSITE" id="PS50937"/>
    </source>
</evidence>
<keyword evidence="4" id="KW-1185">Reference proteome</keyword>
<name>A0A561D5C9_9BACI</name>
<dbReference type="EMBL" id="VIVN01000009">
    <property type="protein sequence ID" value="TWD98663.1"/>
    <property type="molecule type" value="Genomic_DNA"/>
</dbReference>
<proteinExistence type="predicted"/>
<dbReference type="InterPro" id="IPR047057">
    <property type="entry name" value="MerR_fam"/>
</dbReference>
<keyword evidence="1" id="KW-0238">DNA-binding</keyword>
<dbReference type="PANTHER" id="PTHR30204:SF58">
    <property type="entry name" value="HTH-TYPE TRANSCRIPTIONAL REGULATOR YFMP"/>
    <property type="match status" value="1"/>
</dbReference>
<dbReference type="SUPFAM" id="SSF46955">
    <property type="entry name" value="Putative DNA-binding domain"/>
    <property type="match status" value="1"/>
</dbReference>
<dbReference type="AlphaFoldDB" id="A0A561D5C9"/>
<dbReference type="InterPro" id="IPR009061">
    <property type="entry name" value="DNA-bd_dom_put_sf"/>
</dbReference>
<evidence type="ECO:0000313" key="3">
    <source>
        <dbReference type="EMBL" id="TWD98663.1"/>
    </source>
</evidence>
<gene>
    <name evidence="3" type="ORF">FB550_109173</name>
</gene>
<evidence type="ECO:0000313" key="4">
    <source>
        <dbReference type="Proteomes" id="UP000319671"/>
    </source>
</evidence>
<sequence>MDLLGSYPYVLIELYLLFKIFLYKSGCISLTNNETYDVLTIDTVSRQLGITPRTLRYYEQVGLISPALRTNGGHRLYEQDTIDRLKQILRLKDYLGISLQEIQEVMEAEESLKDIRKTFHENAESADVQRVLVNEYIDVLHNLIKKMNSKIENVVTMRDRYQEQVERSLHFMDELKKR</sequence>
<feature type="domain" description="HTH merR-type" evidence="2">
    <location>
        <begin position="38"/>
        <end position="108"/>
    </location>
</feature>
<dbReference type="PANTHER" id="PTHR30204">
    <property type="entry name" value="REDOX-CYCLING DRUG-SENSING TRANSCRIPTIONAL ACTIVATOR SOXR"/>
    <property type="match status" value="1"/>
</dbReference>
<protein>
    <submittedName>
        <fullName evidence="3">MerR family transcriptional regulator</fullName>
    </submittedName>
</protein>
<dbReference type="Pfam" id="PF13411">
    <property type="entry name" value="MerR_1"/>
    <property type="match status" value="1"/>
</dbReference>
<dbReference type="InterPro" id="IPR000551">
    <property type="entry name" value="MerR-type_HTH_dom"/>
</dbReference>
<dbReference type="SMART" id="SM00422">
    <property type="entry name" value="HTH_MERR"/>
    <property type="match status" value="1"/>
</dbReference>
<organism evidence="3 4">
    <name type="scientific">Neobacillus bataviensis</name>
    <dbReference type="NCBI Taxonomy" id="220685"/>
    <lineage>
        <taxon>Bacteria</taxon>
        <taxon>Bacillati</taxon>
        <taxon>Bacillota</taxon>
        <taxon>Bacilli</taxon>
        <taxon>Bacillales</taxon>
        <taxon>Bacillaceae</taxon>
        <taxon>Neobacillus</taxon>
    </lineage>
</organism>
<dbReference type="GO" id="GO:0003700">
    <property type="term" value="F:DNA-binding transcription factor activity"/>
    <property type="evidence" value="ECO:0007669"/>
    <property type="project" value="InterPro"/>
</dbReference>
<comment type="caution">
    <text evidence="3">The sequence shown here is derived from an EMBL/GenBank/DDBJ whole genome shotgun (WGS) entry which is preliminary data.</text>
</comment>